<keyword evidence="20" id="KW-1185">Reference proteome</keyword>
<feature type="binding site" description="axial binding residue" evidence="16">
    <location>
        <position position="63"/>
    </location>
    <ligand>
        <name>heme b</name>
        <dbReference type="ChEBI" id="CHEBI:60344"/>
        <label>1</label>
    </ligand>
    <ligandPart>
        <name>Fe</name>
        <dbReference type="ChEBI" id="CHEBI:18248"/>
    </ligandPart>
</feature>
<evidence type="ECO:0000256" key="12">
    <source>
        <dbReference type="ARBA" id="ARBA00023063"/>
    </source>
</evidence>
<keyword evidence="4" id="KW-1003">Cell membrane</keyword>
<keyword evidence="5 16" id="KW-0349">Heme</keyword>
<evidence type="ECO:0000313" key="19">
    <source>
        <dbReference type="EMBL" id="AUH64263.1"/>
    </source>
</evidence>
<dbReference type="GO" id="GO:0005886">
    <property type="term" value="C:plasma membrane"/>
    <property type="evidence" value="ECO:0007669"/>
    <property type="project" value="UniProtKB-SubCell"/>
</dbReference>
<dbReference type="GO" id="GO:0009325">
    <property type="term" value="C:nitrate reductase complex"/>
    <property type="evidence" value="ECO:0007669"/>
    <property type="project" value="InterPro"/>
</dbReference>
<dbReference type="GO" id="GO:0160182">
    <property type="term" value="F:nitrate reductase (quinone) activity"/>
    <property type="evidence" value="ECO:0007669"/>
    <property type="project" value="UniProtKB-EC"/>
</dbReference>
<dbReference type="FunFam" id="1.20.950.20:FF:000001">
    <property type="entry name" value="Respiratory nitrate reductase subunit gamma"/>
    <property type="match status" value="1"/>
</dbReference>
<dbReference type="InterPro" id="IPR051936">
    <property type="entry name" value="Heme-iron_electron_transfer"/>
</dbReference>
<dbReference type="GO" id="GO:0019645">
    <property type="term" value="P:anaerobic electron transport chain"/>
    <property type="evidence" value="ECO:0007669"/>
    <property type="project" value="TreeGrafter"/>
</dbReference>
<feature type="transmembrane region" description="Helical" evidence="17">
    <location>
        <begin position="180"/>
        <end position="202"/>
    </location>
</feature>
<dbReference type="InterPro" id="IPR036197">
    <property type="entry name" value="NarG-like_sf"/>
</dbReference>
<evidence type="ECO:0000256" key="5">
    <source>
        <dbReference type="ARBA" id="ARBA00022617"/>
    </source>
</evidence>
<dbReference type="SUPFAM" id="SSF103501">
    <property type="entry name" value="Respiratory nitrate reductase 1 gamma chain"/>
    <property type="match status" value="1"/>
</dbReference>
<keyword evidence="9 17" id="KW-1133">Transmembrane helix</keyword>
<evidence type="ECO:0000256" key="16">
    <source>
        <dbReference type="PIRSR" id="PIRSR603816-1"/>
    </source>
</evidence>
<gene>
    <name evidence="19" type="primary">narI</name>
    <name evidence="19" type="ORF">CX676_08915</name>
</gene>
<dbReference type="KEGG" id="pzh:CX676_08915"/>
<dbReference type="EMBL" id="CP025430">
    <property type="protein sequence ID" value="AUH64263.1"/>
    <property type="molecule type" value="Genomic_DNA"/>
</dbReference>
<dbReference type="PANTHER" id="PTHR30598:SF3">
    <property type="entry name" value="RESPIRATORY NITRATE REDUCTASE 1 GAMMA CHAIN"/>
    <property type="match status" value="1"/>
</dbReference>
<comment type="catalytic activity">
    <reaction evidence="14">
        <text>nitrate + a quinol = a quinone + nitrite + H2O</text>
        <dbReference type="Rhea" id="RHEA:56144"/>
        <dbReference type="ChEBI" id="CHEBI:15377"/>
        <dbReference type="ChEBI" id="CHEBI:16301"/>
        <dbReference type="ChEBI" id="CHEBI:17632"/>
        <dbReference type="ChEBI" id="CHEBI:24646"/>
        <dbReference type="ChEBI" id="CHEBI:132124"/>
        <dbReference type="EC" id="1.7.5.1"/>
    </reaction>
</comment>
<keyword evidence="3" id="KW-0813">Transport</keyword>
<evidence type="ECO:0000256" key="14">
    <source>
        <dbReference type="ARBA" id="ARBA00048294"/>
    </source>
</evidence>
<dbReference type="OrthoDB" id="9788113at2"/>
<reference evidence="19 20" key="1">
    <citation type="journal article" date="2013" name="Antonie Van Leeuwenhoek">
        <title>Paracoccus zhejiangensis sp. nov., isolated from activated sludge in wastewater-treatment system.</title>
        <authorList>
            <person name="Wu Z.G."/>
            <person name="Zhang D.F."/>
            <person name="Liu Y.L."/>
            <person name="Wang F."/>
            <person name="Jiang X."/>
            <person name="Li C."/>
            <person name="Li S.P."/>
            <person name="Hong Q."/>
            <person name="Li W.J."/>
        </authorList>
    </citation>
    <scope>NUCLEOTIDE SEQUENCE [LARGE SCALE GENOMIC DNA]</scope>
    <source>
        <strain evidence="19 20">J6</strain>
    </source>
</reference>
<feature type="binding site" description="axial binding residue" evidence="16">
    <location>
        <position position="203"/>
    </location>
    <ligand>
        <name>heme b</name>
        <dbReference type="ChEBI" id="CHEBI:60344"/>
        <label>1</label>
    </ligand>
    <ligandPart>
        <name>Fe</name>
        <dbReference type="ChEBI" id="CHEBI:18248"/>
    </ligandPart>
</feature>
<keyword evidence="8" id="KW-0249">Electron transport</keyword>
<dbReference type="GO" id="GO:0009055">
    <property type="term" value="F:electron transfer activity"/>
    <property type="evidence" value="ECO:0007669"/>
    <property type="project" value="TreeGrafter"/>
</dbReference>
<keyword evidence="12" id="KW-0534">Nitrate assimilation</keyword>
<evidence type="ECO:0000256" key="7">
    <source>
        <dbReference type="ARBA" id="ARBA00022723"/>
    </source>
</evidence>
<evidence type="ECO:0000256" key="8">
    <source>
        <dbReference type="ARBA" id="ARBA00022982"/>
    </source>
</evidence>
<organism evidence="19 20">
    <name type="scientific">Paracoccus zhejiangensis</name>
    <dbReference type="NCBI Taxonomy" id="1077935"/>
    <lineage>
        <taxon>Bacteria</taxon>
        <taxon>Pseudomonadati</taxon>
        <taxon>Pseudomonadota</taxon>
        <taxon>Alphaproteobacteria</taxon>
        <taxon>Rhodobacterales</taxon>
        <taxon>Paracoccaceae</taxon>
        <taxon>Paracoccus</taxon>
    </lineage>
</organism>
<proteinExistence type="predicted"/>
<keyword evidence="11 16" id="KW-0408">Iron</keyword>
<dbReference type="RefSeq" id="WP_101752301.1">
    <property type="nucleotide sequence ID" value="NZ_CP025430.1"/>
</dbReference>
<evidence type="ECO:0000256" key="9">
    <source>
        <dbReference type="ARBA" id="ARBA00022989"/>
    </source>
</evidence>
<dbReference type="AlphaFoldDB" id="A0A2H5EYB7"/>
<dbReference type="Proteomes" id="UP000234530">
    <property type="component" value="Chromosome"/>
</dbReference>
<keyword evidence="10" id="KW-0560">Oxidoreductase</keyword>
<feature type="binding site" description="axial binding residue" evidence="16">
    <location>
        <position position="53"/>
    </location>
    <ligand>
        <name>heme b</name>
        <dbReference type="ChEBI" id="CHEBI:60344"/>
        <label>1</label>
    </ligand>
    <ligandPart>
        <name>Fe</name>
        <dbReference type="ChEBI" id="CHEBI:18248"/>
    </ligandPart>
</feature>
<keyword evidence="6 17" id="KW-0812">Transmembrane</keyword>
<dbReference type="InterPro" id="IPR003816">
    <property type="entry name" value="Nitrate_red_gam"/>
</dbReference>
<sequence>MNHFLFGIYPYIAITVMILGSIIRYDRDPFTWKSKSSQLLRKRQFLIGSVLFHVGVLVILVGHFVGLLTPVAVFDALGISHGAKQVLAMTAGGIAGLMALAGGGMLLHRRLYDPRIRAHSTLADTGILALLLIQLVLGLLTILVSMRHLDGHEMVLLMSWAQAVAYFGADPAQYLAEVNILFKLHIVLGLTIFLLFPFTRLVHMISAPVRYLWRPGYQIVRTRQPAEPTVKPATRTTSPAE</sequence>
<dbReference type="Gene3D" id="1.20.950.20">
    <property type="entry name" value="Transmembrane di-heme cytochromes, Chain C"/>
    <property type="match status" value="1"/>
</dbReference>
<evidence type="ECO:0000256" key="3">
    <source>
        <dbReference type="ARBA" id="ARBA00022448"/>
    </source>
</evidence>
<evidence type="ECO:0000259" key="18">
    <source>
        <dbReference type="Pfam" id="PF02665"/>
    </source>
</evidence>
<comment type="subcellular location">
    <subcellularLocation>
        <location evidence="1">Cell membrane</location>
        <topology evidence="1">Multi-pass membrane protein</topology>
    </subcellularLocation>
</comment>
<evidence type="ECO:0000256" key="6">
    <source>
        <dbReference type="ARBA" id="ARBA00022692"/>
    </source>
</evidence>
<evidence type="ECO:0000256" key="15">
    <source>
        <dbReference type="ARBA" id="ARBA00063882"/>
    </source>
</evidence>
<feature type="binding site" description="axial binding residue" evidence="16">
    <location>
        <position position="185"/>
    </location>
    <ligand>
        <name>heme b</name>
        <dbReference type="ChEBI" id="CHEBI:60344"/>
        <label>1</label>
    </ligand>
    <ligandPart>
        <name>Fe</name>
        <dbReference type="ChEBI" id="CHEBI:18248"/>
    </ligandPart>
</feature>
<keyword evidence="13 17" id="KW-0472">Membrane</keyword>
<feature type="transmembrane region" description="Helical" evidence="17">
    <location>
        <begin position="45"/>
        <end position="66"/>
    </location>
</feature>
<evidence type="ECO:0000313" key="20">
    <source>
        <dbReference type="Proteomes" id="UP000234530"/>
    </source>
</evidence>
<evidence type="ECO:0000256" key="10">
    <source>
        <dbReference type="ARBA" id="ARBA00023002"/>
    </source>
</evidence>
<comment type="subunit">
    <text evidence="15">Dimer of heterotrimers each composed of an alpha, a beta and a gamma chain. Alpha and beta are catalytic chains; gamma chains are involved in binding the enzyme complex to the cytoplasmic membrane.</text>
</comment>
<evidence type="ECO:0000256" key="17">
    <source>
        <dbReference type="SAM" id="Phobius"/>
    </source>
</evidence>
<dbReference type="NCBIfam" id="TIGR00351">
    <property type="entry name" value="narI"/>
    <property type="match status" value="1"/>
</dbReference>
<name>A0A2H5EYB7_9RHOB</name>
<feature type="transmembrane region" description="Helical" evidence="17">
    <location>
        <begin position="6"/>
        <end position="25"/>
    </location>
</feature>
<evidence type="ECO:0000256" key="2">
    <source>
        <dbReference type="ARBA" id="ARBA00012500"/>
    </source>
</evidence>
<dbReference type="Pfam" id="PF02665">
    <property type="entry name" value="Nitrate_red_gam"/>
    <property type="match status" value="1"/>
</dbReference>
<feature type="transmembrane region" description="Helical" evidence="17">
    <location>
        <begin position="127"/>
        <end position="149"/>
    </location>
</feature>
<dbReference type="GO" id="GO:0020037">
    <property type="term" value="F:heme binding"/>
    <property type="evidence" value="ECO:0007669"/>
    <property type="project" value="TreeGrafter"/>
</dbReference>
<evidence type="ECO:0000256" key="1">
    <source>
        <dbReference type="ARBA" id="ARBA00004651"/>
    </source>
</evidence>
<keyword evidence="7" id="KW-0479">Metal-binding</keyword>
<dbReference type="InterPro" id="IPR023234">
    <property type="entry name" value="NarG-like_domain"/>
</dbReference>
<evidence type="ECO:0000256" key="4">
    <source>
        <dbReference type="ARBA" id="ARBA00022475"/>
    </source>
</evidence>
<dbReference type="GO" id="GO:0046872">
    <property type="term" value="F:metal ion binding"/>
    <property type="evidence" value="ECO:0007669"/>
    <property type="project" value="UniProtKB-KW"/>
</dbReference>
<dbReference type="EC" id="1.7.5.1" evidence="2"/>
<evidence type="ECO:0000256" key="13">
    <source>
        <dbReference type="ARBA" id="ARBA00023136"/>
    </source>
</evidence>
<evidence type="ECO:0000256" key="11">
    <source>
        <dbReference type="ARBA" id="ARBA00023004"/>
    </source>
</evidence>
<accession>A0A2H5EYB7</accession>
<protein>
    <recommendedName>
        <fullName evidence="2">nitrate reductase (quinone)</fullName>
        <ecNumber evidence="2">1.7.5.1</ecNumber>
    </recommendedName>
</protein>
<feature type="domain" description="NarG-like" evidence="18">
    <location>
        <begin position="2"/>
        <end position="223"/>
    </location>
</feature>
<dbReference type="PANTHER" id="PTHR30598">
    <property type="entry name" value="NITRATE REDUCTASE PRIVATE CHAPERONE, REDOX ENZYME MATURATION PROTEIN REMP FAMILY"/>
    <property type="match status" value="1"/>
</dbReference>
<dbReference type="GO" id="GO:0042128">
    <property type="term" value="P:nitrate assimilation"/>
    <property type="evidence" value="ECO:0007669"/>
    <property type="project" value="UniProtKB-KW"/>
</dbReference>
<feature type="transmembrane region" description="Helical" evidence="17">
    <location>
        <begin position="86"/>
        <end position="107"/>
    </location>
</feature>